<proteinExistence type="predicted"/>
<keyword evidence="3" id="KW-1185">Reference proteome</keyword>
<gene>
    <name evidence="2" type="ORF">GWI33_011994</name>
</gene>
<sequence>MNFLSSNNDLRRGKVSHCLISRDDRLGNHPRVLKLLPRLARSQRKTYDSPSLVHNFCRMRVSDIQASRDPHPPPTPSRKLLRPPPLEPPPRATTQ</sequence>
<accession>A0A834IWD1</accession>
<evidence type="ECO:0000313" key="2">
    <source>
        <dbReference type="EMBL" id="KAF7285143.1"/>
    </source>
</evidence>
<feature type="compositionally biased region" description="Pro residues" evidence="1">
    <location>
        <begin position="72"/>
        <end position="95"/>
    </location>
</feature>
<reference evidence="2" key="1">
    <citation type="submission" date="2020-08" db="EMBL/GenBank/DDBJ databases">
        <title>Genome sequencing and assembly of the red palm weevil Rhynchophorus ferrugineus.</title>
        <authorList>
            <person name="Dias G.B."/>
            <person name="Bergman C.M."/>
            <person name="Manee M."/>
        </authorList>
    </citation>
    <scope>NUCLEOTIDE SEQUENCE</scope>
    <source>
        <strain evidence="2">AA-2017</strain>
        <tissue evidence="2">Whole larva</tissue>
    </source>
</reference>
<feature type="region of interest" description="Disordered" evidence="1">
    <location>
        <begin position="63"/>
        <end position="95"/>
    </location>
</feature>
<comment type="caution">
    <text evidence="2">The sequence shown here is derived from an EMBL/GenBank/DDBJ whole genome shotgun (WGS) entry which is preliminary data.</text>
</comment>
<protein>
    <submittedName>
        <fullName evidence="2">Uncharacterized protein</fullName>
    </submittedName>
</protein>
<dbReference type="Proteomes" id="UP000625711">
    <property type="component" value="Unassembled WGS sequence"/>
</dbReference>
<organism evidence="2 3">
    <name type="scientific">Rhynchophorus ferrugineus</name>
    <name type="common">Red palm weevil</name>
    <name type="synonym">Curculio ferrugineus</name>
    <dbReference type="NCBI Taxonomy" id="354439"/>
    <lineage>
        <taxon>Eukaryota</taxon>
        <taxon>Metazoa</taxon>
        <taxon>Ecdysozoa</taxon>
        <taxon>Arthropoda</taxon>
        <taxon>Hexapoda</taxon>
        <taxon>Insecta</taxon>
        <taxon>Pterygota</taxon>
        <taxon>Neoptera</taxon>
        <taxon>Endopterygota</taxon>
        <taxon>Coleoptera</taxon>
        <taxon>Polyphaga</taxon>
        <taxon>Cucujiformia</taxon>
        <taxon>Curculionidae</taxon>
        <taxon>Dryophthorinae</taxon>
        <taxon>Rhynchophorus</taxon>
    </lineage>
</organism>
<name>A0A834IWD1_RHYFE</name>
<dbReference type="AlphaFoldDB" id="A0A834IWD1"/>
<evidence type="ECO:0000313" key="3">
    <source>
        <dbReference type="Proteomes" id="UP000625711"/>
    </source>
</evidence>
<evidence type="ECO:0000256" key="1">
    <source>
        <dbReference type="SAM" id="MobiDB-lite"/>
    </source>
</evidence>
<dbReference type="EMBL" id="JAACXV010000061">
    <property type="protein sequence ID" value="KAF7285143.1"/>
    <property type="molecule type" value="Genomic_DNA"/>
</dbReference>